<evidence type="ECO:0000256" key="4">
    <source>
        <dbReference type="ARBA" id="ARBA00023163"/>
    </source>
</evidence>
<keyword evidence="2" id="KW-0805">Transcription regulation</keyword>
<dbReference type="GO" id="GO:0003677">
    <property type="term" value="F:DNA binding"/>
    <property type="evidence" value="ECO:0007669"/>
    <property type="project" value="UniProtKB-KW"/>
</dbReference>
<keyword evidence="5" id="KW-0539">Nucleus</keyword>
<evidence type="ECO:0000256" key="2">
    <source>
        <dbReference type="ARBA" id="ARBA00023015"/>
    </source>
</evidence>
<dbReference type="InterPro" id="IPR016177">
    <property type="entry name" value="DNA-bd_dom_sf"/>
</dbReference>
<dbReference type="InterPro" id="IPR001471">
    <property type="entry name" value="AP2/ERF_dom"/>
</dbReference>
<dbReference type="PROSITE" id="PS51032">
    <property type="entry name" value="AP2_ERF"/>
    <property type="match status" value="1"/>
</dbReference>
<dbReference type="Pfam" id="PF02362">
    <property type="entry name" value="B3"/>
    <property type="match status" value="1"/>
</dbReference>
<evidence type="ECO:0000256" key="5">
    <source>
        <dbReference type="ARBA" id="ARBA00023242"/>
    </source>
</evidence>
<feature type="region of interest" description="Disordered" evidence="6">
    <location>
        <begin position="16"/>
        <end position="37"/>
    </location>
</feature>
<name>A0A2G5E5N5_AQUCA</name>
<dbReference type="Proteomes" id="UP000230069">
    <property type="component" value="Unassembled WGS sequence"/>
</dbReference>
<keyword evidence="3" id="KW-0238">DNA-binding</keyword>
<organism evidence="9 10">
    <name type="scientific">Aquilegia coerulea</name>
    <name type="common">Rocky mountain columbine</name>
    <dbReference type="NCBI Taxonomy" id="218851"/>
    <lineage>
        <taxon>Eukaryota</taxon>
        <taxon>Viridiplantae</taxon>
        <taxon>Streptophyta</taxon>
        <taxon>Embryophyta</taxon>
        <taxon>Tracheophyta</taxon>
        <taxon>Spermatophyta</taxon>
        <taxon>Magnoliopsida</taxon>
        <taxon>Ranunculales</taxon>
        <taxon>Ranunculaceae</taxon>
        <taxon>Thalictroideae</taxon>
        <taxon>Aquilegia</taxon>
    </lineage>
</organism>
<dbReference type="AlphaFoldDB" id="A0A2G5E5N5"/>
<dbReference type="InterPro" id="IPR003340">
    <property type="entry name" value="B3_DNA-bd"/>
</dbReference>
<dbReference type="PANTHER" id="PTHR31140:SF58">
    <property type="entry name" value="DNA-BINDING PROTEIN RAV1"/>
    <property type="match status" value="1"/>
</dbReference>
<evidence type="ECO:0000256" key="3">
    <source>
        <dbReference type="ARBA" id="ARBA00023125"/>
    </source>
</evidence>
<dbReference type="OrthoDB" id="2020802at2759"/>
<comment type="subcellular location">
    <subcellularLocation>
        <location evidence="1">Nucleus</location>
    </subcellularLocation>
</comment>
<evidence type="ECO:0000313" key="10">
    <source>
        <dbReference type="Proteomes" id="UP000230069"/>
    </source>
</evidence>
<sequence length="347" mass="39892">MEEEMVSMVSNTVMAEASDSNSNSNSNLCHPNKRQKHDNSASARFKGVVLQQNGHWGAQIYVKHERIWLGTFNSEKEAAMAYDSAALKLRGDSFRNFPLTNITIQEPKFQDLYKTEVILSMIKDRSYNSKFMEFLRNQTQKIEDKVELNLGNGGLMDGGFVYHQLFQKELTPSDVGKLNRLVIPKKHAVKYFPQVSEGKEGEEEDGGDVDDLQLPFVDRQMKTWKFRYCYWKSSQSYVFTRGWNRFVKEKELKAKDVITFYLCEHREHPPFRMIDVGYNASENINNGSVGGFSGYFRQNVDLQLGLSGSLVRDRKQMEEEQNVVISLGQPVVEEKSKGFRLFGVQIS</sequence>
<dbReference type="Gene3D" id="3.30.730.10">
    <property type="entry name" value="AP2/ERF domain"/>
    <property type="match status" value="1"/>
</dbReference>
<evidence type="ECO:0008006" key="11">
    <source>
        <dbReference type="Google" id="ProtNLM"/>
    </source>
</evidence>
<dbReference type="FunCoup" id="A0A2G5E5N5">
    <property type="interactions" value="24"/>
</dbReference>
<dbReference type="InterPro" id="IPR036955">
    <property type="entry name" value="AP2/ERF_dom_sf"/>
</dbReference>
<gene>
    <name evidence="9" type="ORF">AQUCO_01100122v1</name>
</gene>
<keyword evidence="4" id="KW-0804">Transcription</keyword>
<feature type="domain" description="TF-B3" evidence="7">
    <location>
        <begin position="166"/>
        <end position="279"/>
    </location>
</feature>
<evidence type="ECO:0000256" key="6">
    <source>
        <dbReference type="SAM" id="MobiDB-lite"/>
    </source>
</evidence>
<accession>A0A2G5E5N5</accession>
<dbReference type="SUPFAM" id="SSF101936">
    <property type="entry name" value="DNA-binding pseudobarrel domain"/>
    <property type="match status" value="1"/>
</dbReference>
<protein>
    <recommendedName>
        <fullName evidence="11">TF-B3 domain-containing protein</fullName>
    </recommendedName>
</protein>
<dbReference type="FunFam" id="3.30.730.10:FF:000008">
    <property type="entry name" value="AP2 domain-containing protein RAP2.8"/>
    <property type="match status" value="1"/>
</dbReference>
<dbReference type="InParanoid" id="A0A2G5E5N5"/>
<dbReference type="PROSITE" id="PS50863">
    <property type="entry name" value="B3"/>
    <property type="match status" value="1"/>
</dbReference>
<evidence type="ECO:0000259" key="7">
    <source>
        <dbReference type="PROSITE" id="PS50863"/>
    </source>
</evidence>
<dbReference type="SMART" id="SM01019">
    <property type="entry name" value="B3"/>
    <property type="match status" value="1"/>
</dbReference>
<evidence type="ECO:0000313" key="9">
    <source>
        <dbReference type="EMBL" id="PIA51070.1"/>
    </source>
</evidence>
<dbReference type="InterPro" id="IPR015300">
    <property type="entry name" value="DNA-bd_pseudobarrel_sf"/>
</dbReference>
<dbReference type="GO" id="GO:0005634">
    <property type="term" value="C:nucleus"/>
    <property type="evidence" value="ECO:0007669"/>
    <property type="project" value="UniProtKB-SubCell"/>
</dbReference>
<dbReference type="GO" id="GO:0003700">
    <property type="term" value="F:DNA-binding transcription factor activity"/>
    <property type="evidence" value="ECO:0007669"/>
    <property type="project" value="InterPro"/>
</dbReference>
<keyword evidence="10" id="KW-1185">Reference proteome</keyword>
<dbReference type="CDD" id="cd10017">
    <property type="entry name" value="B3_DNA"/>
    <property type="match status" value="1"/>
</dbReference>
<feature type="domain" description="AP2/ERF" evidence="8">
    <location>
        <begin position="44"/>
        <end position="103"/>
    </location>
</feature>
<evidence type="ECO:0000256" key="1">
    <source>
        <dbReference type="ARBA" id="ARBA00004123"/>
    </source>
</evidence>
<reference evidence="9 10" key="1">
    <citation type="submission" date="2017-09" db="EMBL/GenBank/DDBJ databases">
        <title>WGS assembly of Aquilegia coerulea Goldsmith.</title>
        <authorList>
            <person name="Hodges S."/>
            <person name="Kramer E."/>
            <person name="Nordborg M."/>
            <person name="Tomkins J."/>
            <person name="Borevitz J."/>
            <person name="Derieg N."/>
            <person name="Yan J."/>
            <person name="Mihaltcheva S."/>
            <person name="Hayes R.D."/>
            <person name="Rokhsar D."/>
        </authorList>
    </citation>
    <scope>NUCLEOTIDE SEQUENCE [LARGE SCALE GENOMIC DNA]</scope>
    <source>
        <strain evidence="10">cv. Goldsmith</strain>
    </source>
</reference>
<dbReference type="CDD" id="cd00018">
    <property type="entry name" value="AP2"/>
    <property type="match status" value="1"/>
</dbReference>
<dbReference type="SMART" id="SM00380">
    <property type="entry name" value="AP2"/>
    <property type="match status" value="1"/>
</dbReference>
<dbReference type="PANTHER" id="PTHR31140">
    <property type="entry name" value="B3 DOMAIN-CONTAINING TRANSCRIPTION FACTOR ABI3"/>
    <property type="match status" value="1"/>
</dbReference>
<dbReference type="SUPFAM" id="SSF54171">
    <property type="entry name" value="DNA-binding domain"/>
    <property type="match status" value="1"/>
</dbReference>
<dbReference type="Gene3D" id="2.40.330.10">
    <property type="entry name" value="DNA-binding pseudobarrel domain"/>
    <property type="match status" value="1"/>
</dbReference>
<dbReference type="EMBL" id="KZ305028">
    <property type="protein sequence ID" value="PIA51070.1"/>
    <property type="molecule type" value="Genomic_DNA"/>
</dbReference>
<proteinExistence type="predicted"/>
<evidence type="ECO:0000259" key="8">
    <source>
        <dbReference type="PROSITE" id="PS51032"/>
    </source>
</evidence>
<dbReference type="InterPro" id="IPR044800">
    <property type="entry name" value="LEC2-like"/>
</dbReference>